<reference evidence="2 3" key="2">
    <citation type="journal article" date="2010" name="Nature">
        <title>Comparative genomics reveals mobile pathogenicity chromosomes in Fusarium.</title>
        <authorList>
            <person name="Ma L.J."/>
            <person name="van der Does H.C."/>
            <person name="Borkovich K.A."/>
            <person name="Coleman J.J."/>
            <person name="Daboussi M.J."/>
            <person name="Di Pietro A."/>
            <person name="Dufresne M."/>
            <person name="Freitag M."/>
            <person name="Grabherr M."/>
            <person name="Henrissat B."/>
            <person name="Houterman P.M."/>
            <person name="Kang S."/>
            <person name="Shim W.B."/>
            <person name="Woloshuk C."/>
            <person name="Xie X."/>
            <person name="Xu J.R."/>
            <person name="Antoniw J."/>
            <person name="Baker S.E."/>
            <person name="Bluhm B.H."/>
            <person name="Breakspear A."/>
            <person name="Brown D.W."/>
            <person name="Butchko R.A."/>
            <person name="Chapman S."/>
            <person name="Coulson R."/>
            <person name="Coutinho P.M."/>
            <person name="Danchin E.G."/>
            <person name="Diener A."/>
            <person name="Gale L.R."/>
            <person name="Gardiner D.M."/>
            <person name="Goff S."/>
            <person name="Hammond-Kosack K.E."/>
            <person name="Hilburn K."/>
            <person name="Hua-Van A."/>
            <person name="Jonkers W."/>
            <person name="Kazan K."/>
            <person name="Kodira C.D."/>
            <person name="Koehrsen M."/>
            <person name="Kumar L."/>
            <person name="Lee Y.H."/>
            <person name="Li L."/>
            <person name="Manners J.M."/>
            <person name="Miranda-Saavedra D."/>
            <person name="Mukherjee M."/>
            <person name="Park G."/>
            <person name="Park J."/>
            <person name="Park S.Y."/>
            <person name="Proctor R.H."/>
            <person name="Regev A."/>
            <person name="Ruiz-Roldan M.C."/>
            <person name="Sain D."/>
            <person name="Sakthikumar S."/>
            <person name="Sykes S."/>
            <person name="Schwartz D.C."/>
            <person name="Turgeon B.G."/>
            <person name="Wapinski I."/>
            <person name="Yoder O."/>
            <person name="Young S."/>
            <person name="Zeng Q."/>
            <person name="Zhou S."/>
            <person name="Galagan J."/>
            <person name="Cuomo C.A."/>
            <person name="Kistler H.C."/>
            <person name="Rep M."/>
        </authorList>
    </citation>
    <scope>GENOME REANNOTATION</scope>
    <source>
        <strain evidence="3">ATCC MYA-4620 / CBS 123657 / FGSC 9075 / NRRL 31084 / PH-1</strain>
        <strain evidence="2">PH-1 / ATCC MYA-4620 / FGSC 9075 / NRRL 31084</strain>
    </source>
</reference>
<reference evidence="2" key="4">
    <citation type="submission" date="2017-01" db="UniProtKB">
        <authorList>
            <consortium name="EnsemblFungi"/>
        </authorList>
    </citation>
    <scope>IDENTIFICATION</scope>
    <source>
        <strain evidence="2">PH-1 / ATCC MYA-4620 / FGSC 9075 / NRRL 31084</strain>
    </source>
</reference>
<accession>A0A0E0S7X1</accession>
<dbReference type="AlphaFoldDB" id="A0A098DNR6"/>
<evidence type="ECO:0000313" key="3">
    <source>
        <dbReference type="Proteomes" id="UP000070720"/>
    </source>
</evidence>
<dbReference type="InParanoid" id="A0A098DNR6"/>
<dbReference type="EMBL" id="HG970333">
    <property type="protein sequence ID" value="CEF79596.1"/>
    <property type="molecule type" value="Genomic_DNA"/>
</dbReference>
<reference evidence="1 3" key="3">
    <citation type="journal article" date="2015" name="BMC Genomics">
        <title>The completed genome sequence of the pathogenic ascomycete fungus Fusarium graminearum.</title>
        <authorList>
            <person name="King R."/>
            <person name="Urban M."/>
            <person name="Hammond-Kosack M.C."/>
            <person name="Hassani-Pak K."/>
            <person name="Hammond-Kosack K.E."/>
        </authorList>
    </citation>
    <scope>NUCLEOTIDE SEQUENCE [LARGE SCALE GENOMIC DNA]</scope>
    <source>
        <strain evidence="3">ATCC MYA-4620 / CBS 123657 / FGSC 9075 / NRRL 31084 / PH-1</strain>
        <strain evidence="1">PH-1</strain>
    </source>
</reference>
<dbReference type="Proteomes" id="UP000070720">
    <property type="component" value="Chromosome 2"/>
</dbReference>
<gene>
    <name evidence="1" type="ORF">FGRAMPH1_01T15593</name>
</gene>
<proteinExistence type="predicted"/>
<evidence type="ECO:0000313" key="2">
    <source>
        <dbReference type="EnsemblFungi" id="CEF79596"/>
    </source>
</evidence>
<protein>
    <submittedName>
        <fullName evidence="1">Chromosome 2, complete genome</fullName>
    </submittedName>
</protein>
<dbReference type="EnsemblFungi" id="CEF79596">
    <property type="protein sequence ID" value="CEF79596"/>
    <property type="gene ID" value="FGRRES_15253_M"/>
</dbReference>
<reference evidence="2 3" key="1">
    <citation type="journal article" date="2007" name="Science">
        <title>The Fusarium graminearum genome reveals a link between localized polymorphism and pathogen specialization.</title>
        <authorList>
            <person name="Cuomo C.A."/>
            <person name="Gueldener U."/>
            <person name="Xu J.-R."/>
            <person name="Trail F."/>
            <person name="Turgeon B.G."/>
            <person name="Di Pietro A."/>
            <person name="Walton J.D."/>
            <person name="Ma L.-J."/>
            <person name="Baker S.E."/>
            <person name="Rep M."/>
            <person name="Adam G."/>
            <person name="Antoniw J."/>
            <person name="Baldwin T."/>
            <person name="Calvo S.E."/>
            <person name="Chang Y.-L."/>
            <person name="DeCaprio D."/>
            <person name="Gale L.R."/>
            <person name="Gnerre S."/>
            <person name="Goswami R.S."/>
            <person name="Hammond-Kosack K."/>
            <person name="Harris L.J."/>
            <person name="Hilburn K."/>
            <person name="Kennell J.C."/>
            <person name="Kroken S."/>
            <person name="Magnuson J.K."/>
            <person name="Mannhaupt G."/>
            <person name="Mauceli E.W."/>
            <person name="Mewes H.-W."/>
            <person name="Mitterbauer R."/>
            <person name="Muehlbauer G."/>
            <person name="Muensterkoetter M."/>
            <person name="Nelson D."/>
            <person name="O'Donnell K."/>
            <person name="Ouellet T."/>
            <person name="Qi W."/>
            <person name="Quesneville H."/>
            <person name="Roncero M.I.G."/>
            <person name="Seong K.-Y."/>
            <person name="Tetko I.V."/>
            <person name="Urban M."/>
            <person name="Waalwijk C."/>
            <person name="Ward T.J."/>
            <person name="Yao J."/>
            <person name="Birren B.W."/>
            <person name="Kistler H.C."/>
        </authorList>
    </citation>
    <scope>NUCLEOTIDE SEQUENCE [LARGE SCALE GENOMIC DNA]</scope>
    <source>
        <strain evidence="3">ATCC MYA-4620 / CBS 123657 / FGSC 9075 / NRRL 31084 / PH-1</strain>
        <strain evidence="2">PH-1 / ATCC MYA-4620 / FGSC 9075 / NRRL 31084</strain>
    </source>
</reference>
<evidence type="ECO:0000313" key="1">
    <source>
        <dbReference type="EMBL" id="CEF79596.1"/>
    </source>
</evidence>
<sequence length="85" mass="9232">MVFKYASLLACLETIFKPTSCGQGHNTGRKAYYIHGINYCIDLFLYVESAYSDLSDEDVFDGSIGVFGSTLQLESTSIDNGDGGT</sequence>
<dbReference type="VEuPathDB" id="FungiDB:FGRAMPH1_01G15593"/>
<keyword evidence="3" id="KW-1185">Reference proteome</keyword>
<organism evidence="1 3">
    <name type="scientific">Gibberella zeae (strain ATCC MYA-4620 / CBS 123657 / FGSC 9075 / NRRL 31084 / PH-1)</name>
    <name type="common">Wheat head blight fungus</name>
    <name type="synonym">Fusarium graminearum</name>
    <dbReference type="NCBI Taxonomy" id="229533"/>
    <lineage>
        <taxon>Eukaryota</taxon>
        <taxon>Fungi</taxon>
        <taxon>Dikarya</taxon>
        <taxon>Ascomycota</taxon>
        <taxon>Pezizomycotina</taxon>
        <taxon>Sordariomycetes</taxon>
        <taxon>Hypocreomycetidae</taxon>
        <taxon>Hypocreales</taxon>
        <taxon>Nectriaceae</taxon>
        <taxon>Fusarium</taxon>
    </lineage>
</organism>
<name>A0A098DNR6_GIBZE</name>
<accession>A0A098DNR6</accession>